<feature type="transmembrane region" description="Helical" evidence="1">
    <location>
        <begin position="58"/>
        <end position="77"/>
    </location>
</feature>
<proteinExistence type="predicted"/>
<comment type="caution">
    <text evidence="2">The sequence shown here is derived from an EMBL/GenBank/DDBJ whole genome shotgun (WGS) entry which is preliminary data.</text>
</comment>
<name>I5BS72_9BACT</name>
<evidence type="ECO:0000256" key="1">
    <source>
        <dbReference type="SAM" id="Phobius"/>
    </source>
</evidence>
<feature type="transmembrane region" description="Helical" evidence="1">
    <location>
        <begin position="251"/>
        <end position="274"/>
    </location>
</feature>
<accession>I5BS72</accession>
<evidence type="ECO:0000313" key="2">
    <source>
        <dbReference type="EMBL" id="EIM72424.1"/>
    </source>
</evidence>
<keyword evidence="1" id="KW-1133">Transmembrane helix</keyword>
<dbReference type="OrthoDB" id="826294at2"/>
<dbReference type="Proteomes" id="UP000005551">
    <property type="component" value="Unassembled WGS sequence"/>
</dbReference>
<keyword evidence="3" id="KW-1185">Reference proteome</keyword>
<dbReference type="InterPro" id="IPR025519">
    <property type="entry name" value="DUF4407"/>
</dbReference>
<keyword evidence="1" id="KW-0472">Membrane</keyword>
<gene>
    <name evidence="2" type="ORF">A3SI_19755</name>
</gene>
<dbReference type="Pfam" id="PF14362">
    <property type="entry name" value="DUF4407"/>
    <property type="match status" value="1"/>
</dbReference>
<evidence type="ECO:0008006" key="4">
    <source>
        <dbReference type="Google" id="ProtNLM"/>
    </source>
</evidence>
<protein>
    <recommendedName>
        <fullName evidence="4">DUF4407 domain-containing protein</fullName>
    </recommendedName>
</protein>
<reference evidence="2 3" key="1">
    <citation type="submission" date="2012-05" db="EMBL/GenBank/DDBJ databases">
        <title>Genome sequence of Nitritalea halalkaliphila LW7.</title>
        <authorList>
            <person name="Jangir P.K."/>
            <person name="Singh A."/>
            <person name="Shivaji S."/>
            <person name="Sharma R."/>
        </authorList>
    </citation>
    <scope>NUCLEOTIDE SEQUENCE [LARGE SCALE GENOMIC DNA]</scope>
    <source>
        <strain evidence="2 3">LW7</strain>
    </source>
</reference>
<feature type="transmembrane region" description="Helical" evidence="1">
    <location>
        <begin position="30"/>
        <end position="52"/>
    </location>
</feature>
<feature type="transmembrane region" description="Helical" evidence="1">
    <location>
        <begin position="89"/>
        <end position="113"/>
    </location>
</feature>
<keyword evidence="1" id="KW-0812">Transmembrane</keyword>
<dbReference type="EMBL" id="AJYA01000087">
    <property type="protein sequence ID" value="EIM72424.1"/>
    <property type="molecule type" value="Genomic_DNA"/>
</dbReference>
<dbReference type="RefSeq" id="WP_009057609.1">
    <property type="nucleotide sequence ID" value="NZ_AJYA01000087.1"/>
</dbReference>
<sequence>MTALLKIFASLFSYDYQELRSHSAQSRQKVITLGLLLLLPTSVWFFSATYLVHVLLGVSLFAGLLTGFVASAFIFVVDRSMVVARISGFRSWIFGFFRLAFAVGASIIGAISIDLALFGGDIEEFRAHRAAEEQLLFQEEFKEQRGGELLPLREELAAARAEFVQLRAAHLAEMDGAGGSGVRGFGKVAEAKGREKELAAARVASLEARVRESEEALAGSASAYAAQRSSRASGTLMSRIRDLHDFVLSDYLVLSFYVIFFGVVLLLELFVLLYKMLSPTTSFEEHLDAEDRYRRGRLEAYARMQADTLEGIRLLGEDYERLSRRPSRRGIRGLS</sequence>
<dbReference type="AlphaFoldDB" id="I5BS72"/>
<evidence type="ECO:0000313" key="3">
    <source>
        <dbReference type="Proteomes" id="UP000005551"/>
    </source>
</evidence>
<organism evidence="2 3">
    <name type="scientific">Nitritalea halalkaliphila LW7</name>
    <dbReference type="NCBI Taxonomy" id="1189621"/>
    <lineage>
        <taxon>Bacteria</taxon>
        <taxon>Pseudomonadati</taxon>
        <taxon>Bacteroidota</taxon>
        <taxon>Cytophagia</taxon>
        <taxon>Cytophagales</taxon>
        <taxon>Cyclobacteriaceae</taxon>
        <taxon>Nitritalea</taxon>
    </lineage>
</organism>
<dbReference type="STRING" id="1189621.A3SI_19755"/>